<feature type="non-terminal residue" evidence="2">
    <location>
        <position position="1"/>
    </location>
</feature>
<feature type="transmembrane region" description="Helical" evidence="1">
    <location>
        <begin position="69"/>
        <end position="92"/>
    </location>
</feature>
<keyword evidence="3" id="KW-1185">Reference proteome</keyword>
<evidence type="ECO:0000313" key="2">
    <source>
        <dbReference type="EMBL" id="GMR56414.1"/>
    </source>
</evidence>
<keyword evidence="1" id="KW-0472">Membrane</keyword>
<dbReference type="EMBL" id="BTRK01000005">
    <property type="protein sequence ID" value="GMR56414.1"/>
    <property type="molecule type" value="Genomic_DNA"/>
</dbReference>
<sequence>HRRQNDHLITADCVLCKGLLNGDLHLLWCHQLASVDVREDAARVPVELFDVQINLLLIAQIFRSLDDGLVVPVIFAFSLIFARSCGWNRWWLRRGRRAHLRYIELHLRALLLQGESLRDAAGCVVASRLLRRLSLILLTAGTALLRAEEIEEGGHCGRGHSAARSE</sequence>
<accession>A0AAN5I9G7</accession>
<protein>
    <submittedName>
        <fullName evidence="2">Uncharacterized protein</fullName>
    </submittedName>
</protein>
<gene>
    <name evidence="2" type="ORF">PMAYCL1PPCAC_26609</name>
</gene>
<name>A0AAN5I9G7_9BILA</name>
<organism evidence="2 3">
    <name type="scientific">Pristionchus mayeri</name>
    <dbReference type="NCBI Taxonomy" id="1317129"/>
    <lineage>
        <taxon>Eukaryota</taxon>
        <taxon>Metazoa</taxon>
        <taxon>Ecdysozoa</taxon>
        <taxon>Nematoda</taxon>
        <taxon>Chromadorea</taxon>
        <taxon>Rhabditida</taxon>
        <taxon>Rhabditina</taxon>
        <taxon>Diplogasteromorpha</taxon>
        <taxon>Diplogasteroidea</taxon>
        <taxon>Neodiplogasteridae</taxon>
        <taxon>Pristionchus</taxon>
    </lineage>
</organism>
<keyword evidence="1" id="KW-0812">Transmembrane</keyword>
<keyword evidence="1" id="KW-1133">Transmembrane helix</keyword>
<reference evidence="3" key="1">
    <citation type="submission" date="2022-10" db="EMBL/GenBank/DDBJ databases">
        <title>Genome assembly of Pristionchus species.</title>
        <authorList>
            <person name="Yoshida K."/>
            <person name="Sommer R.J."/>
        </authorList>
    </citation>
    <scope>NUCLEOTIDE SEQUENCE [LARGE SCALE GENOMIC DNA]</scope>
    <source>
        <strain evidence="3">RS5460</strain>
    </source>
</reference>
<feature type="non-terminal residue" evidence="2">
    <location>
        <position position="166"/>
    </location>
</feature>
<evidence type="ECO:0000256" key="1">
    <source>
        <dbReference type="SAM" id="Phobius"/>
    </source>
</evidence>
<dbReference type="AlphaFoldDB" id="A0AAN5I9G7"/>
<proteinExistence type="predicted"/>
<dbReference type="Proteomes" id="UP001328107">
    <property type="component" value="Unassembled WGS sequence"/>
</dbReference>
<comment type="caution">
    <text evidence="2">The sequence shown here is derived from an EMBL/GenBank/DDBJ whole genome shotgun (WGS) entry which is preliminary data.</text>
</comment>
<evidence type="ECO:0000313" key="3">
    <source>
        <dbReference type="Proteomes" id="UP001328107"/>
    </source>
</evidence>